<keyword evidence="2" id="KW-1185">Reference proteome</keyword>
<dbReference type="AlphaFoldDB" id="A0A6H5HFE8"/>
<feature type="non-terminal residue" evidence="1">
    <location>
        <position position="54"/>
    </location>
</feature>
<accession>A0A6H5HFE8</accession>
<proteinExistence type="predicted"/>
<organism evidence="1 2">
    <name type="scientific">Nesidiocoris tenuis</name>
    <dbReference type="NCBI Taxonomy" id="355587"/>
    <lineage>
        <taxon>Eukaryota</taxon>
        <taxon>Metazoa</taxon>
        <taxon>Ecdysozoa</taxon>
        <taxon>Arthropoda</taxon>
        <taxon>Hexapoda</taxon>
        <taxon>Insecta</taxon>
        <taxon>Pterygota</taxon>
        <taxon>Neoptera</taxon>
        <taxon>Paraneoptera</taxon>
        <taxon>Hemiptera</taxon>
        <taxon>Heteroptera</taxon>
        <taxon>Panheteroptera</taxon>
        <taxon>Cimicomorpha</taxon>
        <taxon>Miridae</taxon>
        <taxon>Dicyphina</taxon>
        <taxon>Nesidiocoris</taxon>
    </lineage>
</organism>
<reference evidence="1 2" key="1">
    <citation type="submission" date="2020-02" db="EMBL/GenBank/DDBJ databases">
        <authorList>
            <person name="Ferguson B K."/>
        </authorList>
    </citation>
    <scope>NUCLEOTIDE SEQUENCE [LARGE SCALE GENOMIC DNA]</scope>
</reference>
<protein>
    <submittedName>
        <fullName evidence="1">Uncharacterized protein</fullName>
    </submittedName>
</protein>
<name>A0A6H5HFE8_9HEMI</name>
<gene>
    <name evidence="1" type="ORF">NTEN_LOCUS19458</name>
</gene>
<sequence length="54" mass="6218">MRKQPGDIVGIQKCRPRTQSWETMWNACLQYGNELPRTSRTPCIRSESQSSAHP</sequence>
<dbReference type="Proteomes" id="UP000479000">
    <property type="component" value="Unassembled WGS sequence"/>
</dbReference>
<evidence type="ECO:0000313" key="1">
    <source>
        <dbReference type="EMBL" id="CAB0015085.1"/>
    </source>
</evidence>
<evidence type="ECO:0000313" key="2">
    <source>
        <dbReference type="Proteomes" id="UP000479000"/>
    </source>
</evidence>
<dbReference type="EMBL" id="CADCXU010028502">
    <property type="protein sequence ID" value="CAB0015085.1"/>
    <property type="molecule type" value="Genomic_DNA"/>
</dbReference>